<accession>A0A160KUZ0</accession>
<dbReference type="KEGG" id="rtn:A6122_2636"/>
<dbReference type="OrthoDB" id="5123855at2"/>
<dbReference type="InterPro" id="IPR057204">
    <property type="entry name" value="DUF7882"/>
</dbReference>
<sequence>MGRLLYGAPASSHSFEDRALAHLQTVITSRFRRGEGFLLTIEDGAGRRSELWLHPCIPLRYEYDDVAPIGLNPHWLRELSHASNGRLGLHLLPEPSSTDDLSVKKIPA</sequence>
<proteinExistence type="predicted"/>
<reference evidence="2 3" key="1">
    <citation type="submission" date="2016-05" db="EMBL/GenBank/DDBJ databases">
        <title>Complete genome sequence of Rathayibacter tritici NCPPB 1953.</title>
        <authorList>
            <person name="Park J."/>
            <person name="Lee H.-H."/>
            <person name="Lee S.-W."/>
            <person name="Seo Y.-S."/>
        </authorList>
    </citation>
    <scope>NUCLEOTIDE SEQUENCE [LARGE SCALE GENOMIC DNA]</scope>
    <source>
        <strain evidence="2 3">NCPPB 1953</strain>
    </source>
</reference>
<dbReference type="AlphaFoldDB" id="A0A160KUZ0"/>
<dbReference type="Proteomes" id="UP000077071">
    <property type="component" value="Chromosome"/>
</dbReference>
<evidence type="ECO:0000259" key="1">
    <source>
        <dbReference type="Pfam" id="PF25355"/>
    </source>
</evidence>
<feature type="domain" description="DUF7882" evidence="1">
    <location>
        <begin position="1"/>
        <end position="94"/>
    </location>
</feature>
<dbReference type="PATRIC" id="fig|33888.3.peg.2954"/>
<organism evidence="2 3">
    <name type="scientific">Rathayibacter tritici</name>
    <dbReference type="NCBI Taxonomy" id="33888"/>
    <lineage>
        <taxon>Bacteria</taxon>
        <taxon>Bacillati</taxon>
        <taxon>Actinomycetota</taxon>
        <taxon>Actinomycetes</taxon>
        <taxon>Micrococcales</taxon>
        <taxon>Microbacteriaceae</taxon>
        <taxon>Rathayibacter</taxon>
    </lineage>
</organism>
<evidence type="ECO:0000313" key="3">
    <source>
        <dbReference type="Proteomes" id="UP000077071"/>
    </source>
</evidence>
<dbReference type="STRING" id="33888.A6122_2636"/>
<dbReference type="Pfam" id="PF25355">
    <property type="entry name" value="DUF7882"/>
    <property type="match status" value="1"/>
</dbReference>
<dbReference type="RefSeq" id="WP_068256010.1">
    <property type="nucleotide sequence ID" value="NZ_CP015515.1"/>
</dbReference>
<protein>
    <recommendedName>
        <fullName evidence="1">DUF7882 domain-containing protein</fullName>
    </recommendedName>
</protein>
<dbReference type="EMBL" id="CP015515">
    <property type="protein sequence ID" value="AND17750.1"/>
    <property type="molecule type" value="Genomic_DNA"/>
</dbReference>
<evidence type="ECO:0000313" key="2">
    <source>
        <dbReference type="EMBL" id="AND17750.1"/>
    </source>
</evidence>
<gene>
    <name evidence="2" type="ORF">A6122_2636</name>
</gene>
<keyword evidence="3" id="KW-1185">Reference proteome</keyword>
<name>A0A160KUZ0_9MICO</name>